<keyword evidence="5" id="KW-1133">Transmembrane helix</keyword>
<keyword evidence="4" id="KW-0802">TPR repeat</keyword>
<protein>
    <recommendedName>
        <fullName evidence="2">histidine kinase</fullName>
        <ecNumber evidence="2">2.7.13.3</ecNumber>
    </recommendedName>
</protein>
<dbReference type="Proteomes" id="UP001501758">
    <property type="component" value="Unassembled WGS sequence"/>
</dbReference>
<dbReference type="SMART" id="SM00028">
    <property type="entry name" value="TPR"/>
    <property type="match status" value="4"/>
</dbReference>
<dbReference type="InterPro" id="IPR003661">
    <property type="entry name" value="HisK_dim/P_dom"/>
</dbReference>
<organism evidence="7 8">
    <name type="scientific">Aquimarina litoralis</name>
    <dbReference type="NCBI Taxonomy" id="584605"/>
    <lineage>
        <taxon>Bacteria</taxon>
        <taxon>Pseudomonadati</taxon>
        <taxon>Bacteroidota</taxon>
        <taxon>Flavobacteriia</taxon>
        <taxon>Flavobacteriales</taxon>
        <taxon>Flavobacteriaceae</taxon>
        <taxon>Aquimarina</taxon>
    </lineage>
</organism>
<dbReference type="InterPro" id="IPR036890">
    <property type="entry name" value="HATPase_C_sf"/>
</dbReference>
<dbReference type="PANTHER" id="PTHR43547:SF2">
    <property type="entry name" value="HYBRID SIGNAL TRANSDUCTION HISTIDINE KINASE C"/>
    <property type="match status" value="1"/>
</dbReference>
<keyword evidence="5" id="KW-0472">Membrane</keyword>
<evidence type="ECO:0000256" key="5">
    <source>
        <dbReference type="SAM" id="Phobius"/>
    </source>
</evidence>
<dbReference type="InterPro" id="IPR019734">
    <property type="entry name" value="TPR_rpt"/>
</dbReference>
<feature type="transmembrane region" description="Helical" evidence="5">
    <location>
        <begin position="408"/>
        <end position="427"/>
    </location>
</feature>
<keyword evidence="8" id="KW-1185">Reference proteome</keyword>
<dbReference type="PROSITE" id="PS50109">
    <property type="entry name" value="HIS_KIN"/>
    <property type="match status" value="1"/>
</dbReference>
<evidence type="ECO:0000313" key="7">
    <source>
        <dbReference type="EMBL" id="GAA0727559.1"/>
    </source>
</evidence>
<dbReference type="EC" id="2.7.13.3" evidence="2"/>
<reference evidence="7 8" key="1">
    <citation type="journal article" date="2019" name="Int. J. Syst. Evol. Microbiol.">
        <title>The Global Catalogue of Microorganisms (GCM) 10K type strain sequencing project: providing services to taxonomists for standard genome sequencing and annotation.</title>
        <authorList>
            <consortium name="The Broad Institute Genomics Platform"/>
            <consortium name="The Broad Institute Genome Sequencing Center for Infectious Disease"/>
            <person name="Wu L."/>
            <person name="Ma J."/>
        </authorList>
    </citation>
    <scope>NUCLEOTIDE SEQUENCE [LARGE SCALE GENOMIC DNA]</scope>
    <source>
        <strain evidence="7 8">JCM 15974</strain>
    </source>
</reference>
<name>A0ABN1J3C6_9FLAO</name>
<evidence type="ECO:0000259" key="6">
    <source>
        <dbReference type="PROSITE" id="PS50109"/>
    </source>
</evidence>
<dbReference type="SUPFAM" id="SSF48452">
    <property type="entry name" value="TPR-like"/>
    <property type="match status" value="1"/>
</dbReference>
<evidence type="ECO:0000256" key="4">
    <source>
        <dbReference type="PROSITE-ProRule" id="PRU00339"/>
    </source>
</evidence>
<dbReference type="InterPro" id="IPR011990">
    <property type="entry name" value="TPR-like_helical_dom_sf"/>
</dbReference>
<dbReference type="Pfam" id="PF02518">
    <property type="entry name" value="HATPase_c"/>
    <property type="match status" value="1"/>
</dbReference>
<evidence type="ECO:0000313" key="8">
    <source>
        <dbReference type="Proteomes" id="UP001501758"/>
    </source>
</evidence>
<evidence type="ECO:0000256" key="3">
    <source>
        <dbReference type="ARBA" id="ARBA00022553"/>
    </source>
</evidence>
<dbReference type="Gene3D" id="1.25.40.10">
    <property type="entry name" value="Tetratricopeptide repeat domain"/>
    <property type="match status" value="2"/>
</dbReference>
<dbReference type="SUPFAM" id="SSF47384">
    <property type="entry name" value="Homodimeric domain of signal transducing histidine kinase"/>
    <property type="match status" value="1"/>
</dbReference>
<dbReference type="Gene3D" id="3.30.565.10">
    <property type="entry name" value="Histidine kinase-like ATPase, C-terminal domain"/>
    <property type="match status" value="1"/>
</dbReference>
<dbReference type="InterPro" id="IPR036097">
    <property type="entry name" value="HisK_dim/P_sf"/>
</dbReference>
<evidence type="ECO:0000256" key="1">
    <source>
        <dbReference type="ARBA" id="ARBA00000085"/>
    </source>
</evidence>
<dbReference type="Pfam" id="PF13181">
    <property type="entry name" value="TPR_8"/>
    <property type="match status" value="1"/>
</dbReference>
<comment type="caution">
    <text evidence="7">The sequence shown here is derived from an EMBL/GenBank/DDBJ whole genome shotgun (WGS) entry which is preliminary data.</text>
</comment>
<dbReference type="PANTHER" id="PTHR43547">
    <property type="entry name" value="TWO-COMPONENT HISTIDINE KINASE"/>
    <property type="match status" value="1"/>
</dbReference>
<keyword evidence="5" id="KW-0812">Transmembrane</keyword>
<dbReference type="CDD" id="cd00082">
    <property type="entry name" value="HisKA"/>
    <property type="match status" value="1"/>
</dbReference>
<sequence>MNIYYKHITHLIAFMSFVFVLRGQDDINNHLWYQGHIEGTEELHKAQQFLNHLVAVKKIDSALFFSKQVISAAHKYKDSVVLSDAFINQGEAYSQQNEYYYAGQSYKEAIKILKKLKDKGRLAKAYKNLYFLEYYSDNLTVAAEHLLESQTYYTEVNDKNGIATVNNYLGDLYAKLDDFDLAEQYYNKAIAQMENIKNKKGIGLFMNNLSFLYINNKMPEKAKNIVDVALDINKNDSLPVYTIYSYYILAKIALYEKEYTTSEKYYDTVLSIGSKTKHFALTIPLIISKQQMAKIALETKRYQEAEVLLNNAREEFLSIKDIDPTEHLLANYKIAAELDSVQGNIYKVLAWQKKSQELSEKKRIKISAEKIQRAEKRHKAEIEHLKMIDENERKERDNEAKLFKYKTFALGLISVLIAVLAFLMIIFKTRKDRKKLISQLNHSNETKNKLFSIISHDLKNEILGLDGSLNLLKDNAISNQEFKEIIPILANRTHQTSILLNNLLNWSKSQMKELNAKPVSFDINEVIEDKFTFFTPKADKKDIKLINRLDPTMIFADKDMFGIVAQNLIANAIKFCNPGDSIALVSKEKEDHYEICFEDTGIGIDPSNLHKLFAEDTFTTKGTGNESGTGLGLRICKELIELNRGKIQVESVLGKGSVFCVTLPKAA</sequence>
<dbReference type="SUPFAM" id="SSF55874">
    <property type="entry name" value="ATPase domain of HSP90 chaperone/DNA topoisomerase II/histidine kinase"/>
    <property type="match status" value="1"/>
</dbReference>
<dbReference type="InterPro" id="IPR004358">
    <property type="entry name" value="Sig_transdc_His_kin-like_C"/>
</dbReference>
<dbReference type="SMART" id="SM00388">
    <property type="entry name" value="HisKA"/>
    <property type="match status" value="1"/>
</dbReference>
<comment type="catalytic activity">
    <reaction evidence="1">
        <text>ATP + protein L-histidine = ADP + protein N-phospho-L-histidine.</text>
        <dbReference type="EC" id="2.7.13.3"/>
    </reaction>
</comment>
<dbReference type="Gene3D" id="1.10.287.130">
    <property type="match status" value="1"/>
</dbReference>
<feature type="domain" description="Histidine kinase" evidence="6">
    <location>
        <begin position="453"/>
        <end position="667"/>
    </location>
</feature>
<dbReference type="InterPro" id="IPR005467">
    <property type="entry name" value="His_kinase_dom"/>
</dbReference>
<keyword evidence="3" id="KW-0597">Phosphoprotein</keyword>
<dbReference type="EMBL" id="BAAAGE010000003">
    <property type="protein sequence ID" value="GAA0727559.1"/>
    <property type="molecule type" value="Genomic_DNA"/>
</dbReference>
<feature type="repeat" description="TPR" evidence="4">
    <location>
        <begin position="83"/>
        <end position="116"/>
    </location>
</feature>
<dbReference type="SMART" id="SM00387">
    <property type="entry name" value="HATPase_c"/>
    <property type="match status" value="1"/>
</dbReference>
<dbReference type="PRINTS" id="PR00344">
    <property type="entry name" value="BCTRLSENSOR"/>
</dbReference>
<accession>A0ABN1J3C6</accession>
<dbReference type="PROSITE" id="PS50005">
    <property type="entry name" value="TPR"/>
    <property type="match status" value="2"/>
</dbReference>
<feature type="repeat" description="TPR" evidence="4">
    <location>
        <begin position="163"/>
        <end position="196"/>
    </location>
</feature>
<dbReference type="InterPro" id="IPR003594">
    <property type="entry name" value="HATPase_dom"/>
</dbReference>
<gene>
    <name evidence="7" type="ORF">GCM10009430_35750</name>
</gene>
<evidence type="ECO:0000256" key="2">
    <source>
        <dbReference type="ARBA" id="ARBA00012438"/>
    </source>
</evidence>
<proteinExistence type="predicted"/>